<evidence type="ECO:0000313" key="4">
    <source>
        <dbReference type="Proteomes" id="UP000197208"/>
    </source>
</evidence>
<reference evidence="2 4" key="1">
    <citation type="submission" date="2017-05" db="EMBL/GenBank/DDBJ databases">
        <title>De novo genome assembly of Deniococcus indicus strain DR1.</title>
        <authorList>
            <person name="Chauhan D."/>
            <person name="Yennamalli R.M."/>
            <person name="Priyadarshini R."/>
        </authorList>
    </citation>
    <scope>NUCLEOTIDE SEQUENCE [LARGE SCALE GENOMIC DNA]</scope>
    <source>
        <strain evidence="2 4">DR1</strain>
    </source>
</reference>
<protein>
    <recommendedName>
        <fullName evidence="5">DUF2946 domain-containing protein</fullName>
    </recommendedName>
</protein>
<comment type="caution">
    <text evidence="2">The sequence shown here is derived from an EMBL/GenBank/DDBJ whole genome shotgun (WGS) entry which is preliminary data.</text>
</comment>
<sequence>MHARRAPLPFTVRAVERCVLVLLTLVASLMHLTRSPGAGGLGLTPPAVTRPALAASGPAASVRVLPAGERAAPADTAAHPGAGHPPHEHASPASVADAPAGHAPHRHAGHARTDAAPNAPPGHAEHAGPHCPFCLTAGFALAAAPATTLPTVPAPVVPAAVRPAGPAVSAVRHADPRAPPTLG</sequence>
<dbReference type="EMBL" id="NHMK01000039">
    <property type="protein sequence ID" value="OWL93177.1"/>
    <property type="molecule type" value="Genomic_DNA"/>
</dbReference>
<evidence type="ECO:0000313" key="3">
    <source>
        <dbReference type="EMBL" id="OWL93430.1"/>
    </source>
</evidence>
<evidence type="ECO:0000256" key="1">
    <source>
        <dbReference type="SAM" id="MobiDB-lite"/>
    </source>
</evidence>
<gene>
    <name evidence="3" type="ORF">CBQ26_19560</name>
    <name evidence="2" type="ORF">CBQ26_20810</name>
</gene>
<organism evidence="2 4">
    <name type="scientific">Deinococcus indicus</name>
    <dbReference type="NCBI Taxonomy" id="223556"/>
    <lineage>
        <taxon>Bacteria</taxon>
        <taxon>Thermotogati</taxon>
        <taxon>Deinococcota</taxon>
        <taxon>Deinococci</taxon>
        <taxon>Deinococcales</taxon>
        <taxon>Deinococcaceae</taxon>
        <taxon>Deinococcus</taxon>
    </lineage>
</organism>
<evidence type="ECO:0000313" key="2">
    <source>
        <dbReference type="EMBL" id="OWL93177.1"/>
    </source>
</evidence>
<dbReference type="AlphaFoldDB" id="A0A246BDM2"/>
<keyword evidence="4" id="KW-1185">Reference proteome</keyword>
<feature type="compositionally biased region" description="Low complexity" evidence="1">
    <location>
        <begin position="71"/>
        <end position="84"/>
    </location>
</feature>
<evidence type="ECO:0008006" key="5">
    <source>
        <dbReference type="Google" id="ProtNLM"/>
    </source>
</evidence>
<accession>A0A246BDM2</accession>
<name>A0A246BDM2_9DEIO</name>
<dbReference type="Proteomes" id="UP000197208">
    <property type="component" value="Unassembled WGS sequence"/>
</dbReference>
<feature type="region of interest" description="Disordered" evidence="1">
    <location>
        <begin position="71"/>
        <end position="126"/>
    </location>
</feature>
<dbReference type="EMBL" id="NHMK01000035">
    <property type="protein sequence ID" value="OWL93430.1"/>
    <property type="molecule type" value="Genomic_DNA"/>
</dbReference>
<feature type="compositionally biased region" description="Low complexity" evidence="1">
    <location>
        <begin position="91"/>
        <end position="102"/>
    </location>
</feature>
<proteinExistence type="predicted"/>